<dbReference type="Proteomes" id="UP001320420">
    <property type="component" value="Unassembled WGS sequence"/>
</dbReference>
<name>A0AAN9YIC0_9PEZI</name>
<protein>
    <submittedName>
        <fullName evidence="1">Uncharacterized protein</fullName>
    </submittedName>
</protein>
<comment type="caution">
    <text evidence="1">The sequence shown here is derived from an EMBL/GenBank/DDBJ whole genome shotgun (WGS) entry which is preliminary data.</text>
</comment>
<proteinExistence type="predicted"/>
<keyword evidence="2" id="KW-1185">Reference proteome</keyword>
<organism evidence="1 2">
    <name type="scientific">Diatrype stigma</name>
    <dbReference type="NCBI Taxonomy" id="117547"/>
    <lineage>
        <taxon>Eukaryota</taxon>
        <taxon>Fungi</taxon>
        <taxon>Dikarya</taxon>
        <taxon>Ascomycota</taxon>
        <taxon>Pezizomycotina</taxon>
        <taxon>Sordariomycetes</taxon>
        <taxon>Xylariomycetidae</taxon>
        <taxon>Xylariales</taxon>
        <taxon>Diatrypaceae</taxon>
        <taxon>Diatrype</taxon>
    </lineage>
</organism>
<accession>A0AAN9YIC0</accession>
<evidence type="ECO:0000313" key="1">
    <source>
        <dbReference type="EMBL" id="KAK7744034.1"/>
    </source>
</evidence>
<dbReference type="EMBL" id="JAKJXP020000125">
    <property type="protein sequence ID" value="KAK7744034.1"/>
    <property type="molecule type" value="Genomic_DNA"/>
</dbReference>
<sequence length="88" mass="10419">MNESEDKIHQDCLQVLFRDLTLKHPEMPQEVKEVKAGDVLQFDPRYLAKRQERAETRRKIDSMHPAAVQREYPYGPGIPLMGDWPRMR</sequence>
<dbReference type="AlphaFoldDB" id="A0AAN9YIC0"/>
<reference evidence="1 2" key="1">
    <citation type="submission" date="2024-02" db="EMBL/GenBank/DDBJ databases">
        <title>De novo assembly and annotation of 12 fungi associated with fruit tree decline syndrome in Ontario, Canada.</title>
        <authorList>
            <person name="Sulman M."/>
            <person name="Ellouze W."/>
            <person name="Ilyukhin E."/>
        </authorList>
    </citation>
    <scope>NUCLEOTIDE SEQUENCE [LARGE SCALE GENOMIC DNA]</scope>
    <source>
        <strain evidence="1 2">M11/M66-122</strain>
    </source>
</reference>
<gene>
    <name evidence="1" type="ORF">SLS62_010334</name>
</gene>
<evidence type="ECO:0000313" key="2">
    <source>
        <dbReference type="Proteomes" id="UP001320420"/>
    </source>
</evidence>